<dbReference type="Pfam" id="PF14111">
    <property type="entry name" value="DUF4283"/>
    <property type="match status" value="1"/>
</dbReference>
<feature type="compositionally biased region" description="Polar residues" evidence="1">
    <location>
        <begin position="205"/>
        <end position="217"/>
    </location>
</feature>
<feature type="domain" description="DUF4283" evidence="2">
    <location>
        <begin position="25"/>
        <end position="97"/>
    </location>
</feature>
<keyword evidence="4" id="KW-1185">Reference proteome</keyword>
<accession>A0AAW2DJH5</accession>
<comment type="caution">
    <text evidence="3">The sequence shown here is derived from an EMBL/GenBank/DDBJ whole genome shotgun (WGS) entry which is preliminary data.</text>
</comment>
<organism evidence="3 4">
    <name type="scientific">Lithocarpus litseifolius</name>
    <dbReference type="NCBI Taxonomy" id="425828"/>
    <lineage>
        <taxon>Eukaryota</taxon>
        <taxon>Viridiplantae</taxon>
        <taxon>Streptophyta</taxon>
        <taxon>Embryophyta</taxon>
        <taxon>Tracheophyta</taxon>
        <taxon>Spermatophyta</taxon>
        <taxon>Magnoliopsida</taxon>
        <taxon>eudicotyledons</taxon>
        <taxon>Gunneridae</taxon>
        <taxon>Pentapetalae</taxon>
        <taxon>rosids</taxon>
        <taxon>fabids</taxon>
        <taxon>Fagales</taxon>
        <taxon>Fagaceae</taxon>
        <taxon>Lithocarpus</taxon>
    </lineage>
</organism>
<dbReference type="PANTHER" id="PTHR31286">
    <property type="entry name" value="GLYCINE-RICH CELL WALL STRUCTURAL PROTEIN 1.8-LIKE"/>
    <property type="match status" value="1"/>
</dbReference>
<dbReference type="EMBL" id="JAZDWU010000002">
    <property type="protein sequence ID" value="KAL0010815.1"/>
    <property type="molecule type" value="Genomic_DNA"/>
</dbReference>
<evidence type="ECO:0000256" key="1">
    <source>
        <dbReference type="SAM" id="MobiDB-lite"/>
    </source>
</evidence>
<evidence type="ECO:0000313" key="4">
    <source>
        <dbReference type="Proteomes" id="UP001459277"/>
    </source>
</evidence>
<dbReference type="PANTHER" id="PTHR31286:SF167">
    <property type="entry name" value="OS09G0268800 PROTEIN"/>
    <property type="match status" value="1"/>
</dbReference>
<evidence type="ECO:0000259" key="2">
    <source>
        <dbReference type="Pfam" id="PF14111"/>
    </source>
</evidence>
<dbReference type="InterPro" id="IPR025558">
    <property type="entry name" value="DUF4283"/>
</dbReference>
<dbReference type="Proteomes" id="UP001459277">
    <property type="component" value="Unassembled WGS sequence"/>
</dbReference>
<dbReference type="InterPro" id="IPR040256">
    <property type="entry name" value="At4g02000-like"/>
</dbReference>
<evidence type="ECO:0000313" key="3">
    <source>
        <dbReference type="EMBL" id="KAL0010815.1"/>
    </source>
</evidence>
<sequence length="260" mass="29422">MSLRGPEEDKFDLRSEMGFKDFILAAKFHTKRVLNVDAVARNFSQLWRIRNGFKIKDQGNHTVLFIFENKVDSNRILSSQPWSFDKFLVVFQKYENNSHVRDLDFEKVPFWVQVYNIPFSFMNKTVAKGICSGIGEVVPSDFSVMEGDCEQWFTSEGSLTVEDRKYGAWLRAPLSNQIRKSTIAVPGFYQQNRDSRVSKEEGCGPSSNSPQVPSSELGTPMKPLEKVTPISVPPNSAAYPSVRILDDLPPSFGGQPITKK</sequence>
<feature type="region of interest" description="Disordered" evidence="1">
    <location>
        <begin position="194"/>
        <end position="232"/>
    </location>
</feature>
<proteinExistence type="predicted"/>
<gene>
    <name evidence="3" type="ORF">SO802_005923</name>
</gene>
<protein>
    <recommendedName>
        <fullName evidence="2">DUF4283 domain-containing protein</fullName>
    </recommendedName>
</protein>
<dbReference type="AlphaFoldDB" id="A0AAW2DJH5"/>
<name>A0AAW2DJH5_9ROSI</name>
<reference evidence="3 4" key="1">
    <citation type="submission" date="2024-01" db="EMBL/GenBank/DDBJ databases">
        <title>A telomere-to-telomere, gap-free genome of sweet tea (Lithocarpus litseifolius).</title>
        <authorList>
            <person name="Zhou J."/>
        </authorList>
    </citation>
    <scope>NUCLEOTIDE SEQUENCE [LARGE SCALE GENOMIC DNA]</scope>
    <source>
        <strain evidence="3">Zhou-2022a</strain>
        <tissue evidence="3">Leaf</tissue>
    </source>
</reference>